<protein>
    <submittedName>
        <fullName evidence="2">STAS domain-containing protein</fullName>
    </submittedName>
</protein>
<dbReference type="PANTHER" id="PTHR33495:SF2">
    <property type="entry name" value="ANTI-SIGMA FACTOR ANTAGONIST TM_1081-RELATED"/>
    <property type="match status" value="1"/>
</dbReference>
<evidence type="ECO:0000313" key="2">
    <source>
        <dbReference type="EMBL" id="MDJ1131813.1"/>
    </source>
</evidence>
<dbReference type="InterPro" id="IPR002645">
    <property type="entry name" value="STAS_dom"/>
</dbReference>
<dbReference type="InterPro" id="IPR036513">
    <property type="entry name" value="STAS_dom_sf"/>
</dbReference>
<dbReference type="PROSITE" id="PS50801">
    <property type="entry name" value="STAS"/>
    <property type="match status" value="1"/>
</dbReference>
<gene>
    <name evidence="2" type="ORF">NMN56_007550</name>
</gene>
<proteinExistence type="predicted"/>
<dbReference type="CDD" id="cd07043">
    <property type="entry name" value="STAS_anti-anti-sigma_factors"/>
    <property type="match status" value="1"/>
</dbReference>
<reference evidence="2 3" key="1">
    <citation type="submission" date="2023-05" db="EMBL/GenBank/DDBJ databases">
        <title>Streptantibioticus silvisoli sp. nov., acidotolerant actinomycetes 1 from pine litter.</title>
        <authorList>
            <person name="Swiecimska M."/>
            <person name="Golinska P."/>
            <person name="Sangal V."/>
            <person name="Wachnowicz B."/>
            <person name="Goodfellow M."/>
        </authorList>
    </citation>
    <scope>NUCLEOTIDE SEQUENCE [LARGE SCALE GENOMIC DNA]</scope>
    <source>
        <strain evidence="2 3">DSM 42109</strain>
    </source>
</reference>
<dbReference type="EMBL" id="JANCPR020000006">
    <property type="protein sequence ID" value="MDJ1131813.1"/>
    <property type="molecule type" value="Genomic_DNA"/>
</dbReference>
<evidence type="ECO:0000313" key="3">
    <source>
        <dbReference type="Proteomes" id="UP001214441"/>
    </source>
</evidence>
<sequence>MAAVSRTPTPPDREGFRLVRAGGELDIATLPPLESALSHALSSRTPPYVVVDLCAVTFADCATVRVLLHARAKAHAERGWLGLACAPRPIGRLLRTLDLMEVLPPHASVDEAIRACPALAEG</sequence>
<comment type="caution">
    <text evidence="2">The sequence shown here is derived from an EMBL/GenBank/DDBJ whole genome shotgun (WGS) entry which is preliminary data.</text>
</comment>
<dbReference type="Proteomes" id="UP001214441">
    <property type="component" value="Unassembled WGS sequence"/>
</dbReference>
<organism evidence="2 3">
    <name type="scientific">Streptomyces iconiensis</name>
    <dbReference type="NCBI Taxonomy" id="1384038"/>
    <lineage>
        <taxon>Bacteria</taxon>
        <taxon>Bacillati</taxon>
        <taxon>Actinomycetota</taxon>
        <taxon>Actinomycetes</taxon>
        <taxon>Kitasatosporales</taxon>
        <taxon>Streptomycetaceae</taxon>
        <taxon>Streptomyces</taxon>
    </lineage>
</organism>
<dbReference type="SUPFAM" id="SSF52091">
    <property type="entry name" value="SpoIIaa-like"/>
    <property type="match status" value="1"/>
</dbReference>
<name>A0ABT6ZRX7_9ACTN</name>
<feature type="domain" description="STAS" evidence="1">
    <location>
        <begin position="6"/>
        <end position="116"/>
    </location>
</feature>
<dbReference type="InterPro" id="IPR058548">
    <property type="entry name" value="MlaB-like_STAS"/>
</dbReference>
<dbReference type="RefSeq" id="WP_274044469.1">
    <property type="nucleotide sequence ID" value="NZ_JANCPR020000006.1"/>
</dbReference>
<dbReference type="PANTHER" id="PTHR33495">
    <property type="entry name" value="ANTI-SIGMA FACTOR ANTAGONIST TM_1081-RELATED-RELATED"/>
    <property type="match status" value="1"/>
</dbReference>
<dbReference type="Gene3D" id="3.30.750.24">
    <property type="entry name" value="STAS domain"/>
    <property type="match status" value="1"/>
</dbReference>
<keyword evidence="3" id="KW-1185">Reference proteome</keyword>
<dbReference type="Pfam" id="PF13466">
    <property type="entry name" value="STAS_2"/>
    <property type="match status" value="1"/>
</dbReference>
<accession>A0ABT6ZRX7</accession>
<evidence type="ECO:0000259" key="1">
    <source>
        <dbReference type="PROSITE" id="PS50801"/>
    </source>
</evidence>